<evidence type="ECO:0000259" key="14">
    <source>
        <dbReference type="PROSITE" id="PS51195"/>
    </source>
</evidence>
<dbReference type="PROSITE" id="PS51195">
    <property type="entry name" value="Q_MOTIF"/>
    <property type="match status" value="1"/>
</dbReference>
<dbReference type="EC" id="3.6.4.13" evidence="1"/>
<dbReference type="Pfam" id="PF00270">
    <property type="entry name" value="DEAD"/>
    <property type="match status" value="1"/>
</dbReference>
<dbReference type="VEuPathDB" id="CryptoDB:GNI_016920"/>
<feature type="region of interest" description="Disordered" evidence="11">
    <location>
        <begin position="460"/>
        <end position="481"/>
    </location>
</feature>
<dbReference type="InterPro" id="IPR057479">
    <property type="entry name" value="PRP28/DDX23-like_helical"/>
</dbReference>
<evidence type="ECO:0000259" key="12">
    <source>
        <dbReference type="PROSITE" id="PS51192"/>
    </source>
</evidence>
<dbReference type="Pfam" id="PF25430">
    <property type="entry name" value="DDX23"/>
    <property type="match status" value="1"/>
</dbReference>
<comment type="similarity">
    <text evidence="8">Belongs to the DEAD box helicase family. DDX23/PRP28 subfamily.</text>
</comment>
<dbReference type="EMBL" id="AFNH02000123">
    <property type="protein sequence ID" value="EZG82237.1"/>
    <property type="molecule type" value="Genomic_DNA"/>
</dbReference>
<dbReference type="GO" id="GO:0005524">
    <property type="term" value="F:ATP binding"/>
    <property type="evidence" value="ECO:0007669"/>
    <property type="project" value="UniProtKB-KW"/>
</dbReference>
<keyword evidence="5 15" id="KW-0347">Helicase</keyword>
<keyword evidence="4" id="KW-0378">Hydrolase</keyword>
<evidence type="ECO:0000256" key="3">
    <source>
        <dbReference type="ARBA" id="ARBA00022741"/>
    </source>
</evidence>
<comment type="catalytic activity">
    <reaction evidence="9">
        <text>ATP + H2O = ADP + phosphate + H(+)</text>
        <dbReference type="Rhea" id="RHEA:13065"/>
        <dbReference type="ChEBI" id="CHEBI:15377"/>
        <dbReference type="ChEBI" id="CHEBI:15378"/>
        <dbReference type="ChEBI" id="CHEBI:30616"/>
        <dbReference type="ChEBI" id="CHEBI:43474"/>
        <dbReference type="ChEBI" id="CHEBI:456216"/>
        <dbReference type="EC" id="3.6.4.13"/>
    </reaction>
</comment>
<keyword evidence="7" id="KW-0508">mRNA splicing</keyword>
<dbReference type="GO" id="GO:0003676">
    <property type="term" value="F:nucleic acid binding"/>
    <property type="evidence" value="ECO:0007669"/>
    <property type="project" value="InterPro"/>
</dbReference>
<evidence type="ECO:0000313" key="16">
    <source>
        <dbReference type="Proteomes" id="UP000019763"/>
    </source>
</evidence>
<keyword evidence="2" id="KW-0507">mRNA processing</keyword>
<accession>A0A023BCG6</accession>
<keyword evidence="6" id="KW-0067">ATP-binding</keyword>
<keyword evidence="16" id="KW-1185">Reference proteome</keyword>
<feature type="compositionally biased region" description="Basic and acidic residues" evidence="11">
    <location>
        <begin position="187"/>
        <end position="199"/>
    </location>
</feature>
<keyword evidence="3" id="KW-0547">Nucleotide-binding</keyword>
<proteinExistence type="inferred from homology"/>
<evidence type="ECO:0000256" key="6">
    <source>
        <dbReference type="ARBA" id="ARBA00022840"/>
    </source>
</evidence>
<dbReference type="Pfam" id="PF00271">
    <property type="entry name" value="Helicase_C"/>
    <property type="match status" value="1"/>
</dbReference>
<reference evidence="15" key="1">
    <citation type="submission" date="2013-12" db="EMBL/GenBank/DDBJ databases">
        <authorList>
            <person name="Omoto C.K."/>
            <person name="Sibley D."/>
            <person name="Venepally P."/>
            <person name="Hadjithomas M."/>
            <person name="Karamycheva S."/>
            <person name="Brunk B."/>
            <person name="Roos D."/>
            <person name="Caler E."/>
            <person name="Lorenzi H."/>
        </authorList>
    </citation>
    <scope>NUCLEOTIDE SEQUENCE</scope>
</reference>
<evidence type="ECO:0000256" key="1">
    <source>
        <dbReference type="ARBA" id="ARBA00012552"/>
    </source>
</evidence>
<dbReference type="SUPFAM" id="SSF52540">
    <property type="entry name" value="P-loop containing nucleoside triphosphate hydrolases"/>
    <property type="match status" value="1"/>
</dbReference>
<protein>
    <recommendedName>
        <fullName evidence="1">RNA helicase</fullName>
        <ecNumber evidence="1">3.6.4.13</ecNumber>
    </recommendedName>
</protein>
<dbReference type="GO" id="GO:0006397">
    <property type="term" value="P:mRNA processing"/>
    <property type="evidence" value="ECO:0007669"/>
    <property type="project" value="UniProtKB-KW"/>
</dbReference>
<sequence length="963" mass="105313">MEEGELPENTGPAAHALPGRTFVPRPRRAALTEPAPVKSVIPSHLLSKTAIDSEEDDDDVVTINSSRLGPKGGSPAAAIGPAAVDAPASRERTARTDAPGKTTPTRAGIGAGTRADRDSSAGGSGSEGRRPDGRWVVDGGRLEGARPDGGRVEGGRRGLGYKTVMEARENADGVRFLTKKEREALKAYEAAAEREKAEESAAAALRKQREFLSQATRESNREPGGWEPRDWWSAEAEGRSGEPWRESRKRGLSETASDSGHMGPSESPDPKLSPGENRRLSAEETSAAATSGVRASVVAGDLGRSPAPELPRSHEQELAQLRNQYLGIAKDRRKLQKPSEKFRNVFQFEWDYKDDTTRGDYNPVYTERYTPQLLFGRGYRAGMDVREQRKQNRFYDSLASRRAELLSRGQVDEDELDLGRLSVTQLVALDSGGLGIGGLGTGVGGQVLGLRSGAGRRSLELSGNYSDDTSDGGLSEEVGFSSVDKKPLGQMTERDWRIFREDHSIAIKGTHVPPPPARSWAEAQLPREIMRAVERAGYVCPTPIQMQAIPIALGLHDMIGIAETGSGKTAAFIIPMITYVNRLPRLDEELAQRGPYGLVLAPARELALQIREEAVKFGAELGIKSVCVLGGKNAEEQAYRLRQGAEIVIGTPGRLRDCLDRAYTVLSQCNYIVLDEADRMIDCGFEQTVNWILDQIPSSKPQNWSEEAKQEIMRQAGYREIRITQMFSATMPPVLEKLAKMYLCKPCVIQIGTPGEGKRSIVQSVEFVHDLKKGNRLVEVVRQHRGRIIVFVNLKKSADSVSRLLHQHGFRAVALHGGKSQDVREASLESFRNGDMDVLVATDVAGRGIDVDDVQLVVNYDMPAEIETYTHRIGRTGRAGKEGKAVSFLTEDDARIFYDLKNQLLATDNAVPKTLNDHPQSNVKPNPESNQQHTQRKLLLNTSGLTANLPATLANLAPALITD</sequence>
<dbReference type="InterPro" id="IPR001650">
    <property type="entry name" value="Helicase_C-like"/>
</dbReference>
<organism evidence="15 16">
    <name type="scientific">Gregarina niphandrodes</name>
    <name type="common">Septate eugregarine</name>
    <dbReference type="NCBI Taxonomy" id="110365"/>
    <lineage>
        <taxon>Eukaryota</taxon>
        <taxon>Sar</taxon>
        <taxon>Alveolata</taxon>
        <taxon>Apicomplexa</taxon>
        <taxon>Conoidasida</taxon>
        <taxon>Gregarinasina</taxon>
        <taxon>Eugregarinorida</taxon>
        <taxon>Gregarinidae</taxon>
        <taxon>Gregarina</taxon>
    </lineage>
</organism>
<dbReference type="InterPro" id="IPR014014">
    <property type="entry name" value="RNA_helicase_DEAD_Q_motif"/>
</dbReference>
<dbReference type="SMART" id="SM00490">
    <property type="entry name" value="HELICc"/>
    <property type="match status" value="1"/>
</dbReference>
<dbReference type="OrthoDB" id="196131at2759"/>
<feature type="short sequence motif" description="Q motif" evidence="10">
    <location>
        <begin position="518"/>
        <end position="546"/>
    </location>
</feature>
<dbReference type="InterPro" id="IPR000629">
    <property type="entry name" value="RNA-helicase_DEAD-box_CS"/>
</dbReference>
<evidence type="ECO:0000256" key="8">
    <source>
        <dbReference type="ARBA" id="ARBA00037954"/>
    </source>
</evidence>
<dbReference type="AlphaFoldDB" id="A0A023BCG6"/>
<evidence type="ECO:0000256" key="7">
    <source>
        <dbReference type="ARBA" id="ARBA00023187"/>
    </source>
</evidence>
<comment type="caution">
    <text evidence="15">The sequence shown here is derived from an EMBL/GenBank/DDBJ whole genome shotgun (WGS) entry which is preliminary data.</text>
</comment>
<dbReference type="SMART" id="SM00487">
    <property type="entry name" value="DEXDc"/>
    <property type="match status" value="1"/>
</dbReference>
<dbReference type="GeneID" id="22910882"/>
<evidence type="ECO:0000256" key="2">
    <source>
        <dbReference type="ARBA" id="ARBA00022664"/>
    </source>
</evidence>
<dbReference type="PROSITE" id="PS51194">
    <property type="entry name" value="HELICASE_CTER"/>
    <property type="match status" value="1"/>
</dbReference>
<dbReference type="GO" id="GO:0008380">
    <property type="term" value="P:RNA splicing"/>
    <property type="evidence" value="ECO:0007669"/>
    <property type="project" value="UniProtKB-KW"/>
</dbReference>
<dbReference type="PROSITE" id="PS00039">
    <property type="entry name" value="DEAD_ATP_HELICASE"/>
    <property type="match status" value="1"/>
</dbReference>
<evidence type="ECO:0000256" key="4">
    <source>
        <dbReference type="ARBA" id="ARBA00022801"/>
    </source>
</evidence>
<evidence type="ECO:0000256" key="9">
    <source>
        <dbReference type="ARBA" id="ARBA00047984"/>
    </source>
</evidence>
<evidence type="ECO:0000256" key="10">
    <source>
        <dbReference type="PROSITE-ProRule" id="PRU00552"/>
    </source>
</evidence>
<dbReference type="eggNOG" id="KOG0333">
    <property type="taxonomic scope" value="Eukaryota"/>
</dbReference>
<dbReference type="RefSeq" id="XP_011129018.1">
    <property type="nucleotide sequence ID" value="XM_011130716.1"/>
</dbReference>
<dbReference type="Proteomes" id="UP000019763">
    <property type="component" value="Unassembled WGS sequence"/>
</dbReference>
<dbReference type="GO" id="GO:0016787">
    <property type="term" value="F:hydrolase activity"/>
    <property type="evidence" value="ECO:0007669"/>
    <property type="project" value="UniProtKB-KW"/>
</dbReference>
<feature type="compositionally biased region" description="Basic and acidic residues" evidence="11">
    <location>
        <begin position="127"/>
        <end position="156"/>
    </location>
</feature>
<feature type="region of interest" description="Disordered" evidence="11">
    <location>
        <begin position="912"/>
        <end position="934"/>
    </location>
</feature>
<name>A0A023BCG6_GRENI</name>
<feature type="region of interest" description="Disordered" evidence="11">
    <location>
        <begin position="187"/>
        <end position="294"/>
    </location>
</feature>
<dbReference type="CDD" id="cd17945">
    <property type="entry name" value="DEADc_DDX23"/>
    <property type="match status" value="1"/>
</dbReference>
<feature type="region of interest" description="Disordered" evidence="11">
    <location>
        <begin position="1"/>
        <end position="159"/>
    </location>
</feature>
<dbReference type="InterPro" id="IPR027417">
    <property type="entry name" value="P-loop_NTPase"/>
</dbReference>
<dbReference type="PROSITE" id="PS51192">
    <property type="entry name" value="HELICASE_ATP_BIND_1"/>
    <property type="match status" value="1"/>
</dbReference>
<dbReference type="InterPro" id="IPR014001">
    <property type="entry name" value="Helicase_ATP-bd"/>
</dbReference>
<evidence type="ECO:0000256" key="5">
    <source>
        <dbReference type="ARBA" id="ARBA00022806"/>
    </source>
</evidence>
<dbReference type="InterPro" id="IPR011545">
    <property type="entry name" value="DEAD/DEAH_box_helicase_dom"/>
</dbReference>
<evidence type="ECO:0000313" key="15">
    <source>
        <dbReference type="EMBL" id="EZG82237.1"/>
    </source>
</evidence>
<feature type="domain" description="Helicase C-terminal" evidence="13">
    <location>
        <begin position="773"/>
        <end position="919"/>
    </location>
</feature>
<gene>
    <name evidence="15" type="ORF">GNI_016920</name>
</gene>
<feature type="compositionally biased region" description="Basic and acidic residues" evidence="11">
    <location>
        <begin position="227"/>
        <end position="252"/>
    </location>
</feature>
<feature type="compositionally biased region" description="Polar residues" evidence="11">
    <location>
        <begin position="917"/>
        <end position="933"/>
    </location>
</feature>
<dbReference type="OMA" id="PRSHEQE"/>
<dbReference type="CDD" id="cd18787">
    <property type="entry name" value="SF2_C_DEAD"/>
    <property type="match status" value="1"/>
</dbReference>
<dbReference type="PANTHER" id="PTHR47958">
    <property type="entry name" value="ATP-DEPENDENT RNA HELICASE DBP3"/>
    <property type="match status" value="1"/>
</dbReference>
<feature type="domain" description="DEAD-box RNA helicase Q" evidence="14">
    <location>
        <begin position="518"/>
        <end position="546"/>
    </location>
</feature>
<dbReference type="Gene3D" id="3.40.50.300">
    <property type="entry name" value="P-loop containing nucleotide triphosphate hydrolases"/>
    <property type="match status" value="2"/>
</dbReference>
<dbReference type="GO" id="GO:0003724">
    <property type="term" value="F:RNA helicase activity"/>
    <property type="evidence" value="ECO:0007669"/>
    <property type="project" value="UniProtKB-EC"/>
</dbReference>
<feature type="domain" description="Helicase ATP-binding" evidence="12">
    <location>
        <begin position="549"/>
        <end position="749"/>
    </location>
</feature>
<evidence type="ECO:0000256" key="11">
    <source>
        <dbReference type="SAM" id="MobiDB-lite"/>
    </source>
</evidence>
<evidence type="ECO:0000259" key="13">
    <source>
        <dbReference type="PROSITE" id="PS51194"/>
    </source>
</evidence>
<feature type="compositionally biased region" description="Low complexity" evidence="11">
    <location>
        <begin position="73"/>
        <end position="87"/>
    </location>
</feature>